<feature type="transmembrane region" description="Helical" evidence="2">
    <location>
        <begin position="6"/>
        <end position="24"/>
    </location>
</feature>
<reference evidence="3 4" key="1">
    <citation type="submission" date="2016-06" db="EMBL/GenBank/DDBJ databases">
        <title>Three novel species with peptidoglycan cell walls form the new genus Lacunisphaera gen. nov. in the family Opitutaceae of the verrucomicrobial subdivision 4.</title>
        <authorList>
            <person name="Rast P."/>
            <person name="Gloeckner I."/>
            <person name="Jogler M."/>
            <person name="Boedeker C."/>
            <person name="Jeske O."/>
            <person name="Wiegand S."/>
            <person name="Reinhardt R."/>
            <person name="Schumann P."/>
            <person name="Rohde M."/>
            <person name="Spring S."/>
            <person name="Gloeckner F.O."/>
            <person name="Jogler C."/>
        </authorList>
    </citation>
    <scope>NUCLEOTIDE SEQUENCE [LARGE SCALE GENOMIC DNA]</scope>
    <source>
        <strain evidence="3 4">IG16b</strain>
    </source>
</reference>
<keyword evidence="2" id="KW-0472">Membrane</keyword>
<evidence type="ECO:0000313" key="4">
    <source>
        <dbReference type="Proteomes" id="UP000095228"/>
    </source>
</evidence>
<accession>A0A1D8AZJ7</accession>
<dbReference type="KEGG" id="obg:Verru16b_03414"/>
<dbReference type="EMBL" id="CP016094">
    <property type="protein sequence ID" value="AOS46313.1"/>
    <property type="molecule type" value="Genomic_DNA"/>
</dbReference>
<keyword evidence="2" id="KW-0812">Transmembrane</keyword>
<dbReference type="RefSeq" id="WP_179947400.1">
    <property type="nucleotide sequence ID" value="NZ_CP016094.1"/>
</dbReference>
<evidence type="ECO:0000256" key="2">
    <source>
        <dbReference type="SAM" id="Phobius"/>
    </source>
</evidence>
<feature type="region of interest" description="Disordered" evidence="1">
    <location>
        <begin position="64"/>
        <end position="84"/>
    </location>
</feature>
<sequence length="84" mass="9434">MTLDNFLPLFLIAGAALMIANAIWGFRDGRRRGRSGILVAMLVMWTFPLGVLLWLLFRPDLVGEPDPSADPDLELKRRANQGRL</sequence>
<keyword evidence="4" id="KW-1185">Reference proteome</keyword>
<dbReference type="STRING" id="1838286.Verru16b_03414"/>
<evidence type="ECO:0000256" key="1">
    <source>
        <dbReference type="SAM" id="MobiDB-lite"/>
    </source>
</evidence>
<evidence type="ECO:0000313" key="3">
    <source>
        <dbReference type="EMBL" id="AOS46313.1"/>
    </source>
</evidence>
<dbReference type="Proteomes" id="UP000095228">
    <property type="component" value="Chromosome"/>
</dbReference>
<name>A0A1D8AZJ7_9BACT</name>
<evidence type="ECO:0008006" key="5">
    <source>
        <dbReference type="Google" id="ProtNLM"/>
    </source>
</evidence>
<proteinExistence type="predicted"/>
<gene>
    <name evidence="3" type="ORF">Verru16b_03414</name>
</gene>
<keyword evidence="2" id="KW-1133">Transmembrane helix</keyword>
<organism evidence="3 4">
    <name type="scientific">Lacunisphaera limnophila</name>
    <dbReference type="NCBI Taxonomy" id="1838286"/>
    <lineage>
        <taxon>Bacteria</taxon>
        <taxon>Pseudomonadati</taxon>
        <taxon>Verrucomicrobiota</taxon>
        <taxon>Opitutia</taxon>
        <taxon>Opitutales</taxon>
        <taxon>Opitutaceae</taxon>
        <taxon>Lacunisphaera</taxon>
    </lineage>
</organism>
<protein>
    <recommendedName>
        <fullName evidence="5">Cardiolipin synthase N-terminal domain-containing protein</fullName>
    </recommendedName>
</protein>
<feature type="transmembrane region" description="Helical" evidence="2">
    <location>
        <begin position="36"/>
        <end position="57"/>
    </location>
</feature>
<dbReference type="AlphaFoldDB" id="A0A1D8AZJ7"/>